<dbReference type="Proteomes" id="UP000250321">
    <property type="component" value="Unassembled WGS sequence"/>
</dbReference>
<dbReference type="OrthoDB" id="10401591at2759"/>
<protein>
    <submittedName>
        <fullName evidence="2">Uncharacterized protein</fullName>
    </submittedName>
</protein>
<dbReference type="AlphaFoldDB" id="A0A314Y5W8"/>
<evidence type="ECO:0000313" key="2">
    <source>
        <dbReference type="EMBL" id="PQP99333.1"/>
    </source>
</evidence>
<proteinExistence type="predicted"/>
<sequence>MAPSYEGPTGAKQATISFPSRFHHSKQQARPLGLSTMPSSISNTSSIRGDCHDDFNHHKAKSNVVSLQGNHEQGFASDFRFSEMKWVWWCATVEVYPCSSYATCKAPI</sequence>
<comment type="caution">
    <text evidence="2">The sequence shown here is derived from an EMBL/GenBank/DDBJ whole genome shotgun (WGS) entry which is preliminary data.</text>
</comment>
<organism evidence="2 3">
    <name type="scientific">Prunus yedoensis var. nudiflora</name>
    <dbReference type="NCBI Taxonomy" id="2094558"/>
    <lineage>
        <taxon>Eukaryota</taxon>
        <taxon>Viridiplantae</taxon>
        <taxon>Streptophyta</taxon>
        <taxon>Embryophyta</taxon>
        <taxon>Tracheophyta</taxon>
        <taxon>Spermatophyta</taxon>
        <taxon>Magnoliopsida</taxon>
        <taxon>eudicotyledons</taxon>
        <taxon>Gunneridae</taxon>
        <taxon>Pentapetalae</taxon>
        <taxon>rosids</taxon>
        <taxon>fabids</taxon>
        <taxon>Rosales</taxon>
        <taxon>Rosaceae</taxon>
        <taxon>Amygdaloideae</taxon>
        <taxon>Amygdaleae</taxon>
        <taxon>Prunus</taxon>
    </lineage>
</organism>
<accession>A0A314Y5W8</accession>
<feature type="region of interest" description="Disordered" evidence="1">
    <location>
        <begin position="1"/>
        <end position="45"/>
    </location>
</feature>
<evidence type="ECO:0000256" key="1">
    <source>
        <dbReference type="SAM" id="MobiDB-lite"/>
    </source>
</evidence>
<gene>
    <name evidence="2" type="ORF">Pyn_20689</name>
</gene>
<name>A0A314Y5W8_PRUYE</name>
<reference evidence="2 3" key="1">
    <citation type="submission" date="2018-02" db="EMBL/GenBank/DDBJ databases">
        <title>Draft genome of wild Prunus yedoensis var. nudiflora.</title>
        <authorList>
            <person name="Baek S."/>
            <person name="Kim J.-H."/>
            <person name="Choi K."/>
            <person name="Kim G.-B."/>
            <person name="Cho A."/>
            <person name="Jang H."/>
            <person name="Shin C.-H."/>
            <person name="Yu H.-J."/>
            <person name="Mun J.-H."/>
        </authorList>
    </citation>
    <scope>NUCLEOTIDE SEQUENCE [LARGE SCALE GENOMIC DNA]</scope>
    <source>
        <strain evidence="3">cv. Jeju island</strain>
        <tissue evidence="2">Leaf</tissue>
    </source>
</reference>
<evidence type="ECO:0000313" key="3">
    <source>
        <dbReference type="Proteomes" id="UP000250321"/>
    </source>
</evidence>
<dbReference type="EMBL" id="PJQY01001832">
    <property type="protein sequence ID" value="PQP99333.1"/>
    <property type="molecule type" value="Genomic_DNA"/>
</dbReference>
<keyword evidence="3" id="KW-1185">Reference proteome</keyword>
<feature type="compositionally biased region" description="Low complexity" evidence="1">
    <location>
        <begin position="35"/>
        <end position="45"/>
    </location>
</feature>